<evidence type="ECO:0000256" key="6">
    <source>
        <dbReference type="ARBA" id="ARBA00022840"/>
    </source>
</evidence>
<dbReference type="InterPro" id="IPR008271">
    <property type="entry name" value="Ser/Thr_kinase_AS"/>
</dbReference>
<dbReference type="PANTHER" id="PTHR11584">
    <property type="entry name" value="SERINE/THREONINE PROTEIN KINASE"/>
    <property type="match status" value="1"/>
</dbReference>
<dbReference type="OrthoDB" id="4161460at2759"/>
<feature type="region of interest" description="Disordered" evidence="7">
    <location>
        <begin position="153"/>
        <end position="247"/>
    </location>
</feature>
<dbReference type="SUPFAM" id="SSF48464">
    <property type="entry name" value="ENTH/VHS domain"/>
    <property type="match status" value="1"/>
</dbReference>
<evidence type="ECO:0000259" key="8">
    <source>
        <dbReference type="PROSITE" id="PS50011"/>
    </source>
</evidence>
<feature type="domain" description="ENTH" evidence="9">
    <location>
        <begin position="1"/>
        <end position="105"/>
    </location>
</feature>
<name>A0A5N7AYI1_9EURO</name>
<keyword evidence="5 10" id="KW-0418">Kinase</keyword>
<dbReference type="SMART" id="SM00273">
    <property type="entry name" value="ENTH"/>
    <property type="match status" value="1"/>
</dbReference>
<evidence type="ECO:0000256" key="3">
    <source>
        <dbReference type="ARBA" id="ARBA00022679"/>
    </source>
</evidence>
<feature type="domain" description="Protein kinase" evidence="8">
    <location>
        <begin position="414"/>
        <end position="689"/>
    </location>
</feature>
<dbReference type="Pfam" id="PF01417">
    <property type="entry name" value="ENTH"/>
    <property type="match status" value="1"/>
</dbReference>
<feature type="compositionally biased region" description="Polar residues" evidence="7">
    <location>
        <begin position="186"/>
        <end position="198"/>
    </location>
</feature>
<evidence type="ECO:0000313" key="11">
    <source>
        <dbReference type="Proteomes" id="UP000326198"/>
    </source>
</evidence>
<feature type="compositionally biased region" description="Pro residues" evidence="7">
    <location>
        <begin position="227"/>
        <end position="236"/>
    </location>
</feature>
<dbReference type="PANTHER" id="PTHR11584:SF369">
    <property type="entry name" value="MITOGEN-ACTIVATED PROTEIN KINASE KINASE KINASE 19-RELATED"/>
    <property type="match status" value="1"/>
</dbReference>
<evidence type="ECO:0000256" key="4">
    <source>
        <dbReference type="ARBA" id="ARBA00022741"/>
    </source>
</evidence>
<evidence type="ECO:0000259" key="9">
    <source>
        <dbReference type="PROSITE" id="PS50942"/>
    </source>
</evidence>
<dbReference type="Pfam" id="PF00069">
    <property type="entry name" value="Pkinase"/>
    <property type="match status" value="1"/>
</dbReference>
<dbReference type="AlphaFoldDB" id="A0A5N7AYI1"/>
<dbReference type="PROSITE" id="PS00108">
    <property type="entry name" value="PROTEIN_KINASE_ST"/>
    <property type="match status" value="1"/>
</dbReference>
<keyword evidence="4" id="KW-0547">Nucleotide-binding</keyword>
<dbReference type="CDD" id="cd00180">
    <property type="entry name" value="PKc"/>
    <property type="match status" value="1"/>
</dbReference>
<keyword evidence="6" id="KW-0067">ATP-binding</keyword>
<dbReference type="Gene3D" id="1.25.40.90">
    <property type="match status" value="1"/>
</dbReference>
<accession>A0A5N7AYI1</accession>
<evidence type="ECO:0000256" key="1">
    <source>
        <dbReference type="ARBA" id="ARBA00006529"/>
    </source>
</evidence>
<keyword evidence="11" id="KW-1185">Reference proteome</keyword>
<protein>
    <submittedName>
        <fullName evidence="10">Kinase-like domain-containing protein</fullName>
    </submittedName>
</protein>
<comment type="similarity">
    <text evidence="1">Belongs to the protein kinase superfamily. STE Ser/Thr protein kinase family. MAP kinase kinase kinase subfamily.</text>
</comment>
<dbReference type="PROSITE" id="PS50942">
    <property type="entry name" value="ENTH"/>
    <property type="match status" value="1"/>
</dbReference>
<dbReference type="EMBL" id="ML736272">
    <property type="protein sequence ID" value="KAE8374915.1"/>
    <property type="molecule type" value="Genomic_DNA"/>
</dbReference>
<evidence type="ECO:0000313" key="10">
    <source>
        <dbReference type="EMBL" id="KAE8374915.1"/>
    </source>
</evidence>
<evidence type="ECO:0000256" key="2">
    <source>
        <dbReference type="ARBA" id="ARBA00022527"/>
    </source>
</evidence>
<dbReference type="GO" id="GO:0004674">
    <property type="term" value="F:protein serine/threonine kinase activity"/>
    <property type="evidence" value="ECO:0007669"/>
    <property type="project" value="UniProtKB-KW"/>
</dbReference>
<dbReference type="InterPro" id="IPR013809">
    <property type="entry name" value="ENTH"/>
</dbReference>
<dbReference type="GO" id="GO:0005524">
    <property type="term" value="F:ATP binding"/>
    <property type="evidence" value="ECO:0007669"/>
    <property type="project" value="UniProtKB-KW"/>
</dbReference>
<dbReference type="InterPro" id="IPR000719">
    <property type="entry name" value="Prot_kinase_dom"/>
</dbReference>
<dbReference type="InterPro" id="IPR011009">
    <property type="entry name" value="Kinase-like_dom_sf"/>
</dbReference>
<reference evidence="10 11" key="1">
    <citation type="submission" date="2019-04" db="EMBL/GenBank/DDBJ databases">
        <title>Friends and foes A comparative genomics studyof 23 Aspergillus species from section Flavi.</title>
        <authorList>
            <consortium name="DOE Joint Genome Institute"/>
            <person name="Kjaerbolling I."/>
            <person name="Vesth T."/>
            <person name="Frisvad J.C."/>
            <person name="Nybo J.L."/>
            <person name="Theobald S."/>
            <person name="Kildgaard S."/>
            <person name="Isbrandt T."/>
            <person name="Kuo A."/>
            <person name="Sato A."/>
            <person name="Lyhne E.K."/>
            <person name="Kogle M.E."/>
            <person name="Wiebenga A."/>
            <person name="Kun R.S."/>
            <person name="Lubbers R.J."/>
            <person name="Makela M.R."/>
            <person name="Barry K."/>
            <person name="Chovatia M."/>
            <person name="Clum A."/>
            <person name="Daum C."/>
            <person name="Haridas S."/>
            <person name="He G."/>
            <person name="LaButti K."/>
            <person name="Lipzen A."/>
            <person name="Mondo S."/>
            <person name="Riley R."/>
            <person name="Salamov A."/>
            <person name="Simmons B.A."/>
            <person name="Magnuson J.K."/>
            <person name="Henrissat B."/>
            <person name="Mortensen U.H."/>
            <person name="Larsen T.O."/>
            <person name="Devries R.P."/>
            <person name="Grigoriev I.V."/>
            <person name="Machida M."/>
            <person name="Baker S.E."/>
            <person name="Andersen M.R."/>
        </authorList>
    </citation>
    <scope>NUCLEOTIDE SEQUENCE [LARGE SCALE GENOMIC DNA]</scope>
    <source>
        <strain evidence="10 11">IBT 29228</strain>
    </source>
</reference>
<dbReference type="InterPro" id="IPR008942">
    <property type="entry name" value="ENTH_VHS"/>
</dbReference>
<proteinExistence type="inferred from homology"/>
<dbReference type="SMART" id="SM00220">
    <property type="entry name" value="S_TKc"/>
    <property type="match status" value="1"/>
</dbReference>
<dbReference type="Gene3D" id="1.10.510.10">
    <property type="entry name" value="Transferase(Phosphotransferase) domain 1"/>
    <property type="match status" value="1"/>
</dbReference>
<keyword evidence="2" id="KW-0723">Serine/threonine-protein kinase</keyword>
<dbReference type="SUPFAM" id="SSF56112">
    <property type="entry name" value="Protein kinase-like (PK-like)"/>
    <property type="match status" value="1"/>
</dbReference>
<dbReference type="PROSITE" id="PS50011">
    <property type="entry name" value="PROTEIN_KINASE_DOM"/>
    <property type="match status" value="1"/>
</dbReference>
<dbReference type="Proteomes" id="UP000326198">
    <property type="component" value="Unassembled WGS sequence"/>
</dbReference>
<sequence length="723" mass="80649">MVKIAALTRSSPTAFYTVIDTLDDCLRRSQSWRQVLKAVRVLHYIVLHGSDLCTTWVRKHLYVLERLKTFEYMDQDGVDHGQCVRNSASEIVDLVMHEIRLDVERWLSGVDDAQVVAQSSSSEPRRYLASPMASRLSSPIIFDSLLDIKPSMDSSVSHHSSDVALDEPAIDGQDKGNGALKDIPSEVQSSKVQATAPSPTLREDDTGLPELGASDDLVARNSAMQTTPPPSPPPKVNPLKGDATSDNIKHSQHISTSLNIDLPDEQKEPLEYRDGHRSSSSSVPTISEQALTDRLSAFFETDTDLKNPYSDTEILQVSTLLKYTTNSWNQAPRTYIVLRKIGCLNMMDELLSAGFSDHWFPVSFTSLATLEMLTPDIRSAMVRNQGLILTKSIDLEKGTDGRHHHFGKGELQVFKAIRVIGSGSYSQVDQVLSLVSYKEYARKRIRRHAFFGGDQAKAVKDFVSELTISRRLKHRHIVHLVGSYTDSTFFALLMSPVAEMDLAAYISCAGPADFPTIRTFFGCLIVALHYLHSNRIRHKDIKPQNILINAGNILFTDFGLSRDVTGADSTTWGASSLTPRYCAPEVAIYEGRSFSSDIWSLGCVFLEMVTILKGHTLNYMKDYFTMHGSGQQFVRTHPDATEKFLQELEEGGLTSDNKAIGWTREMLQTERQARPTAPMLVLAVAHPDKHGCRDNPFCGVCCSFNEEPLDSDENDDLHDQLFQ</sequence>
<evidence type="ECO:0000256" key="5">
    <source>
        <dbReference type="ARBA" id="ARBA00022777"/>
    </source>
</evidence>
<evidence type="ECO:0000256" key="7">
    <source>
        <dbReference type="SAM" id="MobiDB-lite"/>
    </source>
</evidence>
<gene>
    <name evidence="10" type="ORF">BDV26DRAFT_295518</name>
</gene>
<keyword evidence="3" id="KW-0808">Transferase</keyword>
<organism evidence="10 11">
    <name type="scientific">Aspergillus bertholletiae</name>
    <dbReference type="NCBI Taxonomy" id="1226010"/>
    <lineage>
        <taxon>Eukaryota</taxon>
        <taxon>Fungi</taxon>
        <taxon>Dikarya</taxon>
        <taxon>Ascomycota</taxon>
        <taxon>Pezizomycotina</taxon>
        <taxon>Eurotiomycetes</taxon>
        <taxon>Eurotiomycetidae</taxon>
        <taxon>Eurotiales</taxon>
        <taxon>Aspergillaceae</taxon>
        <taxon>Aspergillus</taxon>
        <taxon>Aspergillus subgen. Circumdati</taxon>
    </lineage>
</organism>